<dbReference type="Gene3D" id="1.25.40.10">
    <property type="entry name" value="Tetratricopeptide repeat domain"/>
    <property type="match status" value="1"/>
</dbReference>
<proteinExistence type="predicted"/>
<dbReference type="PROSITE" id="PS50005">
    <property type="entry name" value="TPR"/>
    <property type="match status" value="1"/>
</dbReference>
<dbReference type="Proteomes" id="UP000306980">
    <property type="component" value="Unassembled WGS sequence"/>
</dbReference>
<sequence>MSNMQTILYNRRKKPIAMEPSRIALYRQCEVVEAISENNDMYYLFFYHYRFLTAAKASKLKRGSFIASTFQHGMVFDAPHPFIEYLITSNQPLHIKGFDTLIKDLDKRYSPLEKAFILTFFESFLSKKRLFEEIKSTFYAYRRKGQNFYGYQIIRILMDFAPGHSFVRQMSGDSIFRQYQDSYSRCDEAILSADPIFFEKIAFANMDSHTWFQKLITHLEQSSRWLDLLAIYFFRLVNHPSIHVYEPFKEIAESHLNAHQVMQLQEQLHQQSPPFAQLERDLLVQYAEVNHVKQVLMMLESLDIELHDVQKETIRGMLLQLDPQSHSLSPELFPALTRAVTVFCPEQAHELLHTYIAALLADYEPGYIKSILEPFSEHRAIHPLYLKMDRMSQFSNDLEHMQALGELYEEFGRSHEAIACFSWEMELKPHDPAPVKRLSKIYKDAGNVQEAEAYRQLLKTMQKQA</sequence>
<dbReference type="SUPFAM" id="SSF48452">
    <property type="entry name" value="TPR-like"/>
    <property type="match status" value="1"/>
</dbReference>
<dbReference type="OrthoDB" id="2676051at2"/>
<dbReference type="EMBL" id="VCIA01000001">
    <property type="protein sequence ID" value="TMN22872.1"/>
    <property type="molecule type" value="Genomic_DNA"/>
</dbReference>
<keyword evidence="1" id="KW-0802">TPR repeat</keyword>
<protein>
    <submittedName>
        <fullName evidence="2">Uncharacterized protein</fullName>
    </submittedName>
</protein>
<dbReference type="InterPro" id="IPR019734">
    <property type="entry name" value="TPR_rpt"/>
</dbReference>
<organism evidence="2 3">
    <name type="scientific">Lentibacillus cibarius</name>
    <dbReference type="NCBI Taxonomy" id="2583219"/>
    <lineage>
        <taxon>Bacteria</taxon>
        <taxon>Bacillati</taxon>
        <taxon>Bacillota</taxon>
        <taxon>Bacilli</taxon>
        <taxon>Bacillales</taxon>
        <taxon>Bacillaceae</taxon>
        <taxon>Lentibacillus</taxon>
    </lineage>
</organism>
<dbReference type="InterPro" id="IPR011990">
    <property type="entry name" value="TPR-like_helical_dom_sf"/>
</dbReference>
<evidence type="ECO:0000313" key="3">
    <source>
        <dbReference type="Proteomes" id="UP000306980"/>
    </source>
</evidence>
<name>A0A5S3QLR1_9BACI</name>
<accession>A0A5S3QLR1</accession>
<reference evidence="2 3" key="1">
    <citation type="submission" date="2019-05" db="EMBL/GenBank/DDBJ databases">
        <title>Genomic analysis of Lentibacillus sp. NKC220-2.</title>
        <authorList>
            <person name="Oh Y.J."/>
        </authorList>
    </citation>
    <scope>NUCLEOTIDE SEQUENCE [LARGE SCALE GENOMIC DNA]</scope>
    <source>
        <strain evidence="2 3">NKC220-2</strain>
    </source>
</reference>
<gene>
    <name evidence="2" type="ORF">FFL34_12835</name>
</gene>
<comment type="caution">
    <text evidence="2">The sequence shown here is derived from an EMBL/GenBank/DDBJ whole genome shotgun (WGS) entry which is preliminary data.</text>
</comment>
<evidence type="ECO:0000256" key="1">
    <source>
        <dbReference type="PROSITE-ProRule" id="PRU00339"/>
    </source>
</evidence>
<feature type="repeat" description="TPR" evidence="1">
    <location>
        <begin position="398"/>
        <end position="431"/>
    </location>
</feature>
<dbReference type="AlphaFoldDB" id="A0A5S3QLR1"/>
<dbReference type="RefSeq" id="WP_138603768.1">
    <property type="nucleotide sequence ID" value="NZ_VCIA01000001.1"/>
</dbReference>
<evidence type="ECO:0000313" key="2">
    <source>
        <dbReference type="EMBL" id="TMN22872.1"/>
    </source>
</evidence>